<dbReference type="AlphaFoldDB" id="A0AAE1D953"/>
<proteinExistence type="predicted"/>
<name>A0AAE1D953_9GAST</name>
<accession>A0AAE1D953</accession>
<feature type="region of interest" description="Disordered" evidence="1">
    <location>
        <begin position="64"/>
        <end position="91"/>
    </location>
</feature>
<comment type="caution">
    <text evidence="2">The sequence shown here is derived from an EMBL/GenBank/DDBJ whole genome shotgun (WGS) entry which is preliminary data.</text>
</comment>
<gene>
    <name evidence="2" type="ORF">RRG08_014199</name>
</gene>
<evidence type="ECO:0000313" key="3">
    <source>
        <dbReference type="Proteomes" id="UP001283361"/>
    </source>
</evidence>
<dbReference type="Proteomes" id="UP001283361">
    <property type="component" value="Unassembled WGS sequence"/>
</dbReference>
<organism evidence="2 3">
    <name type="scientific">Elysia crispata</name>
    <name type="common">lettuce slug</name>
    <dbReference type="NCBI Taxonomy" id="231223"/>
    <lineage>
        <taxon>Eukaryota</taxon>
        <taxon>Metazoa</taxon>
        <taxon>Spiralia</taxon>
        <taxon>Lophotrochozoa</taxon>
        <taxon>Mollusca</taxon>
        <taxon>Gastropoda</taxon>
        <taxon>Heterobranchia</taxon>
        <taxon>Euthyneura</taxon>
        <taxon>Panpulmonata</taxon>
        <taxon>Sacoglossa</taxon>
        <taxon>Placobranchoidea</taxon>
        <taxon>Plakobranchidae</taxon>
        <taxon>Elysia</taxon>
    </lineage>
</organism>
<reference evidence="2" key="1">
    <citation type="journal article" date="2023" name="G3 (Bethesda)">
        <title>A reference genome for the long-term kleptoplast-retaining sea slug Elysia crispata morphotype clarki.</title>
        <authorList>
            <person name="Eastman K.E."/>
            <person name="Pendleton A.L."/>
            <person name="Shaikh M.A."/>
            <person name="Suttiyut T."/>
            <person name="Ogas R."/>
            <person name="Tomko P."/>
            <person name="Gavelis G."/>
            <person name="Widhalm J.R."/>
            <person name="Wisecaver J.H."/>
        </authorList>
    </citation>
    <scope>NUCLEOTIDE SEQUENCE</scope>
    <source>
        <strain evidence="2">ECLA1</strain>
    </source>
</reference>
<keyword evidence="3" id="KW-1185">Reference proteome</keyword>
<evidence type="ECO:0000313" key="2">
    <source>
        <dbReference type="EMBL" id="KAK3761837.1"/>
    </source>
</evidence>
<evidence type="ECO:0000256" key="1">
    <source>
        <dbReference type="SAM" id="MobiDB-lite"/>
    </source>
</evidence>
<sequence length="124" mass="13904">MLKDPCPSTSIMETNCFWFDTKPNHLGHCCTLHNSNNVFRDRSHEREKVATENPAPELVKTFITKSGDDDTAPGNHRGNLPQHLSGGHSTTDTRRWTGASWAWIAWGHSEARDTIFLKSLVMSG</sequence>
<protein>
    <submittedName>
        <fullName evidence="2">Uncharacterized protein</fullName>
    </submittedName>
</protein>
<dbReference type="EMBL" id="JAWDGP010004825">
    <property type="protein sequence ID" value="KAK3761837.1"/>
    <property type="molecule type" value="Genomic_DNA"/>
</dbReference>